<dbReference type="Pfam" id="PF12802">
    <property type="entry name" value="MarR_2"/>
    <property type="match status" value="1"/>
</dbReference>
<dbReference type="KEGG" id="kphy:AOZ06_03375"/>
<dbReference type="InterPro" id="IPR036390">
    <property type="entry name" value="WH_DNA-bd_sf"/>
</dbReference>
<keyword evidence="3" id="KW-0804">Transcription</keyword>
<reference evidence="5 6" key="1">
    <citation type="submission" date="2015-07" db="EMBL/GenBank/DDBJ databases">
        <title>Genome sequencing of Kibdelosporangium phytohabitans.</title>
        <authorList>
            <person name="Qin S."/>
            <person name="Xing K."/>
        </authorList>
    </citation>
    <scope>NUCLEOTIDE SEQUENCE [LARGE SCALE GENOMIC DNA]</scope>
    <source>
        <strain evidence="5 6">KLBMP1111</strain>
    </source>
</reference>
<dbReference type="SMART" id="SM00347">
    <property type="entry name" value="HTH_MARR"/>
    <property type="match status" value="1"/>
</dbReference>
<dbReference type="PROSITE" id="PS50995">
    <property type="entry name" value="HTH_MARR_2"/>
    <property type="match status" value="1"/>
</dbReference>
<proteinExistence type="predicted"/>
<dbReference type="InterPro" id="IPR023187">
    <property type="entry name" value="Tscrpt_reg_MarR-type_CS"/>
</dbReference>
<dbReference type="AlphaFoldDB" id="A0A0N9HJ99"/>
<dbReference type="EMBL" id="CP012752">
    <property type="protein sequence ID" value="ALG06085.1"/>
    <property type="molecule type" value="Genomic_DNA"/>
</dbReference>
<evidence type="ECO:0000313" key="6">
    <source>
        <dbReference type="Proteomes" id="UP000063699"/>
    </source>
</evidence>
<dbReference type="PRINTS" id="PR00598">
    <property type="entry name" value="HTHMARR"/>
</dbReference>
<dbReference type="InterPro" id="IPR000835">
    <property type="entry name" value="HTH_MarR-typ"/>
</dbReference>
<sequence>MIVSAVADSIDQHIAYWSQQVPDLDVHVEGAITRMQGLVRLLWRRREAGLDARDLKGWEYDILWRVRSVGPPYQVSPTWLAKALDTHPATLTSRLERLEKTGHLTRIHDPADRRRLLVELTDLGHRSWEATIEDQAANEHELLAVLTDSERKQLSDLLRKVVTAAEQDGPPLMPPVEHGRP</sequence>
<dbReference type="GO" id="GO:0003700">
    <property type="term" value="F:DNA-binding transcription factor activity"/>
    <property type="evidence" value="ECO:0007669"/>
    <property type="project" value="InterPro"/>
</dbReference>
<dbReference type="PROSITE" id="PS01117">
    <property type="entry name" value="HTH_MARR_1"/>
    <property type="match status" value="1"/>
</dbReference>
<organism evidence="5 6">
    <name type="scientific">Kibdelosporangium phytohabitans</name>
    <dbReference type="NCBI Taxonomy" id="860235"/>
    <lineage>
        <taxon>Bacteria</taxon>
        <taxon>Bacillati</taxon>
        <taxon>Actinomycetota</taxon>
        <taxon>Actinomycetes</taxon>
        <taxon>Pseudonocardiales</taxon>
        <taxon>Pseudonocardiaceae</taxon>
        <taxon>Kibdelosporangium</taxon>
    </lineage>
</organism>
<dbReference type="Gene3D" id="1.10.10.10">
    <property type="entry name" value="Winged helix-like DNA-binding domain superfamily/Winged helix DNA-binding domain"/>
    <property type="match status" value="1"/>
</dbReference>
<dbReference type="Proteomes" id="UP000063699">
    <property type="component" value="Chromosome"/>
</dbReference>
<evidence type="ECO:0000313" key="5">
    <source>
        <dbReference type="EMBL" id="ALG06085.1"/>
    </source>
</evidence>
<gene>
    <name evidence="5" type="ORF">AOZ06_03375</name>
</gene>
<evidence type="ECO:0000256" key="2">
    <source>
        <dbReference type="ARBA" id="ARBA00023125"/>
    </source>
</evidence>
<dbReference type="GO" id="GO:0003677">
    <property type="term" value="F:DNA binding"/>
    <property type="evidence" value="ECO:0007669"/>
    <property type="project" value="UniProtKB-KW"/>
</dbReference>
<keyword evidence="6" id="KW-1185">Reference proteome</keyword>
<evidence type="ECO:0000256" key="1">
    <source>
        <dbReference type="ARBA" id="ARBA00023015"/>
    </source>
</evidence>
<keyword evidence="2" id="KW-0238">DNA-binding</keyword>
<evidence type="ECO:0000259" key="4">
    <source>
        <dbReference type="PROSITE" id="PS50995"/>
    </source>
</evidence>
<dbReference type="SUPFAM" id="SSF46785">
    <property type="entry name" value="Winged helix' DNA-binding domain"/>
    <property type="match status" value="1"/>
</dbReference>
<accession>A0A0N9HJ99</accession>
<dbReference type="STRING" id="860235.AOZ06_03375"/>
<evidence type="ECO:0000256" key="3">
    <source>
        <dbReference type="ARBA" id="ARBA00023163"/>
    </source>
</evidence>
<dbReference type="PANTHER" id="PTHR42756">
    <property type="entry name" value="TRANSCRIPTIONAL REGULATOR, MARR"/>
    <property type="match status" value="1"/>
</dbReference>
<dbReference type="InterPro" id="IPR036388">
    <property type="entry name" value="WH-like_DNA-bd_sf"/>
</dbReference>
<protein>
    <submittedName>
        <fullName evidence="5">MarR family transcriptional regulator</fullName>
    </submittedName>
</protein>
<name>A0A0N9HJ99_9PSEU</name>
<dbReference type="PANTHER" id="PTHR42756:SF1">
    <property type="entry name" value="TRANSCRIPTIONAL REPRESSOR OF EMRAB OPERON"/>
    <property type="match status" value="1"/>
</dbReference>
<feature type="domain" description="HTH marR-type" evidence="4">
    <location>
        <begin position="28"/>
        <end position="163"/>
    </location>
</feature>
<keyword evidence="1" id="KW-0805">Transcription regulation</keyword>